<comment type="caution">
    <text evidence="1">The sequence shown here is derived from an EMBL/GenBank/DDBJ whole genome shotgun (WGS) entry which is preliminary data.</text>
</comment>
<dbReference type="OrthoDB" id="550575at2759"/>
<accession>A0A7J7L3C3</accession>
<dbReference type="InterPro" id="IPR032675">
    <property type="entry name" value="LRR_dom_sf"/>
</dbReference>
<name>A0A7J7L3C3_9MAGN</name>
<dbReference type="EMBL" id="JACGCM010002660">
    <property type="protein sequence ID" value="KAF6137054.1"/>
    <property type="molecule type" value="Genomic_DNA"/>
</dbReference>
<evidence type="ECO:0000313" key="1">
    <source>
        <dbReference type="EMBL" id="KAF6137054.1"/>
    </source>
</evidence>
<keyword evidence="2" id="KW-1185">Reference proteome</keyword>
<protein>
    <submittedName>
        <fullName evidence="1">Uncharacterized protein</fullName>
    </submittedName>
</protein>
<proteinExistence type="predicted"/>
<evidence type="ECO:0000313" key="2">
    <source>
        <dbReference type="Proteomes" id="UP000541444"/>
    </source>
</evidence>
<sequence>MDNVLCDEVLEEIIRRLPPSSSFAASVLCEALESFLLYDGGRRDDLQKFISHNRTKSTLKRLDLRLPLDLDNDHLSAISRYFTGLLSLRLHGLQGCQRITKSALLSMCQNCKLLESAGMKQCSGIDEKGVEVLQNSPRLRRIEVEESKLSDVAKMLRLLGARSTPPAITGEFLTVIHCSLHFTEFEDNMRNENDKKKKKTLSVTQETRNTSVNNAQKEFEITTTIPYVGIFVKRDNNLQTEEITLTHQQTSIIVHKTPSKRSLAQRARREKERQIAMIHAIINNTYSNTNVGINEDNSFMVASSKRALAQRARREREKRNKTATFHLQAIKQYLSQCIFQWGHIKYSRCQEAGNETNAPYAYLMNNVNNHWNTLDNAGENYDDCGVPPSEILGIDETSNTTTRLRNPIVET</sequence>
<dbReference type="AlphaFoldDB" id="A0A7J7L3C3"/>
<organism evidence="1 2">
    <name type="scientific">Kingdonia uniflora</name>
    <dbReference type="NCBI Taxonomy" id="39325"/>
    <lineage>
        <taxon>Eukaryota</taxon>
        <taxon>Viridiplantae</taxon>
        <taxon>Streptophyta</taxon>
        <taxon>Embryophyta</taxon>
        <taxon>Tracheophyta</taxon>
        <taxon>Spermatophyta</taxon>
        <taxon>Magnoliopsida</taxon>
        <taxon>Ranunculales</taxon>
        <taxon>Circaeasteraceae</taxon>
        <taxon>Kingdonia</taxon>
    </lineage>
</organism>
<reference evidence="1 2" key="1">
    <citation type="journal article" date="2020" name="IScience">
        <title>Genome Sequencing of the Endangered Kingdonia uniflora (Circaeasteraceae, Ranunculales) Reveals Potential Mechanisms of Evolutionary Specialization.</title>
        <authorList>
            <person name="Sun Y."/>
            <person name="Deng T."/>
            <person name="Zhang A."/>
            <person name="Moore M.J."/>
            <person name="Landis J.B."/>
            <person name="Lin N."/>
            <person name="Zhang H."/>
            <person name="Zhang X."/>
            <person name="Huang J."/>
            <person name="Zhang X."/>
            <person name="Sun H."/>
            <person name="Wang H."/>
        </authorList>
    </citation>
    <scope>NUCLEOTIDE SEQUENCE [LARGE SCALE GENOMIC DNA]</scope>
    <source>
        <strain evidence="1">TB1705</strain>
        <tissue evidence="1">Leaf</tissue>
    </source>
</reference>
<gene>
    <name evidence="1" type="ORF">GIB67_030818</name>
</gene>
<dbReference type="Gene3D" id="3.80.10.10">
    <property type="entry name" value="Ribonuclease Inhibitor"/>
    <property type="match status" value="1"/>
</dbReference>
<dbReference type="SUPFAM" id="SSF52047">
    <property type="entry name" value="RNI-like"/>
    <property type="match status" value="1"/>
</dbReference>
<dbReference type="Proteomes" id="UP000541444">
    <property type="component" value="Unassembled WGS sequence"/>
</dbReference>